<evidence type="ECO:0000313" key="2">
    <source>
        <dbReference type="Proteomes" id="UP000630660"/>
    </source>
</evidence>
<evidence type="ECO:0000313" key="1">
    <source>
        <dbReference type="EMBL" id="MBD3365544.1"/>
    </source>
</evidence>
<proteinExistence type="predicted"/>
<sequence length="201" mass="23452">MVKSDALEMKLAERYVPIFQEMMGMNQKQARKSFRQLYEKAKKDAEKEKTTDLPVNLGDLLLQREVNDKKVKKVLDKKRKEGVTDDDIKWWWNMSDIARRLMVKVDEVFIYTLYLKFTKEEGLSPEEANRKVRMNRPIFGNPDDARFARGKDRPLPDELRNRVNAFFIAEAAKDPEGFKKAAKACSSFNAFVRKQIKAGNL</sequence>
<comment type="caution">
    <text evidence="1">The sequence shown here is derived from an EMBL/GenBank/DDBJ whole genome shotgun (WGS) entry which is preliminary data.</text>
</comment>
<dbReference type="AlphaFoldDB" id="A0A9D5KB72"/>
<dbReference type="EMBL" id="WJKJ01000334">
    <property type="protein sequence ID" value="MBD3365544.1"/>
    <property type="molecule type" value="Genomic_DNA"/>
</dbReference>
<reference evidence="1" key="1">
    <citation type="submission" date="2019-11" db="EMBL/GenBank/DDBJ databases">
        <title>Microbial mats filling the niche in hypersaline microbial mats.</title>
        <authorList>
            <person name="Wong H.L."/>
            <person name="Macleod F.I."/>
            <person name="White R.A. III"/>
            <person name="Burns B.P."/>
        </authorList>
    </citation>
    <scope>NUCLEOTIDE SEQUENCE</scope>
    <source>
        <strain evidence="1">Bin_327</strain>
    </source>
</reference>
<accession>A0A9D5KB72</accession>
<organism evidence="1 2">
    <name type="scientific">candidate division WOR-3 bacterium</name>
    <dbReference type="NCBI Taxonomy" id="2052148"/>
    <lineage>
        <taxon>Bacteria</taxon>
        <taxon>Bacteria division WOR-3</taxon>
    </lineage>
</organism>
<gene>
    <name evidence="1" type="ORF">GF359_10055</name>
</gene>
<dbReference type="Proteomes" id="UP000630660">
    <property type="component" value="Unassembled WGS sequence"/>
</dbReference>
<protein>
    <submittedName>
        <fullName evidence="1">Uncharacterized protein</fullName>
    </submittedName>
</protein>
<name>A0A9D5KB72_UNCW3</name>